<gene>
    <name evidence="8" type="ORF">RIF29_16563</name>
</gene>
<evidence type="ECO:0000259" key="7">
    <source>
        <dbReference type="Pfam" id="PF03168"/>
    </source>
</evidence>
<dbReference type="InterPro" id="IPR004864">
    <property type="entry name" value="LEA_2"/>
</dbReference>
<feature type="compositionally biased region" description="Basic and acidic residues" evidence="5">
    <location>
        <begin position="43"/>
        <end position="53"/>
    </location>
</feature>
<feature type="region of interest" description="Disordered" evidence="5">
    <location>
        <begin position="43"/>
        <end position="76"/>
    </location>
</feature>
<dbReference type="EMBL" id="JAYWIO010000003">
    <property type="protein sequence ID" value="KAK7275446.1"/>
    <property type="molecule type" value="Genomic_DNA"/>
</dbReference>
<evidence type="ECO:0000256" key="4">
    <source>
        <dbReference type="ARBA" id="ARBA00023136"/>
    </source>
</evidence>
<accession>A0AAN9FJ36</accession>
<dbReference type="Proteomes" id="UP001372338">
    <property type="component" value="Unassembled WGS sequence"/>
</dbReference>
<dbReference type="AlphaFoldDB" id="A0AAN9FJ36"/>
<dbReference type="GO" id="GO:0098542">
    <property type="term" value="P:defense response to other organism"/>
    <property type="evidence" value="ECO:0007669"/>
    <property type="project" value="InterPro"/>
</dbReference>
<feature type="domain" description="Late embryogenesis abundant protein LEA-2 subgroup" evidence="7">
    <location>
        <begin position="154"/>
        <end position="247"/>
    </location>
</feature>
<dbReference type="PANTHER" id="PTHR31415:SF62">
    <property type="entry name" value="LATE EMBRYOGENESIS ABUNDANT PROTEIN"/>
    <property type="match status" value="1"/>
</dbReference>
<feature type="transmembrane region" description="Helical" evidence="6">
    <location>
        <begin position="125"/>
        <end position="145"/>
    </location>
</feature>
<keyword evidence="9" id="KW-1185">Reference proteome</keyword>
<feature type="compositionally biased region" description="Basic residues" evidence="5">
    <location>
        <begin position="54"/>
        <end position="73"/>
    </location>
</feature>
<dbReference type="InterPro" id="IPR044839">
    <property type="entry name" value="NDR1-like"/>
</dbReference>
<dbReference type="PANTHER" id="PTHR31415">
    <property type="entry name" value="OS05G0367900 PROTEIN"/>
    <property type="match status" value="1"/>
</dbReference>
<comment type="caution">
    <text evidence="8">The sequence shown here is derived from an EMBL/GenBank/DDBJ whole genome shotgun (WGS) entry which is preliminary data.</text>
</comment>
<evidence type="ECO:0000256" key="1">
    <source>
        <dbReference type="ARBA" id="ARBA00004167"/>
    </source>
</evidence>
<protein>
    <recommendedName>
        <fullName evidence="7">Late embryogenesis abundant protein LEA-2 subgroup domain-containing protein</fullName>
    </recommendedName>
</protein>
<feature type="transmembrane region" description="Helical" evidence="6">
    <location>
        <begin position="98"/>
        <end position="119"/>
    </location>
</feature>
<comment type="subcellular location">
    <subcellularLocation>
        <location evidence="1">Membrane</location>
        <topology evidence="1">Single-pass membrane protein</topology>
    </subcellularLocation>
</comment>
<dbReference type="GO" id="GO:0009506">
    <property type="term" value="C:plasmodesma"/>
    <property type="evidence" value="ECO:0007669"/>
    <property type="project" value="TreeGrafter"/>
</dbReference>
<evidence type="ECO:0000313" key="8">
    <source>
        <dbReference type="EMBL" id="KAK7275446.1"/>
    </source>
</evidence>
<keyword evidence="3 6" id="KW-1133">Transmembrane helix</keyword>
<organism evidence="8 9">
    <name type="scientific">Crotalaria pallida</name>
    <name type="common">Smooth rattlebox</name>
    <name type="synonym">Crotalaria striata</name>
    <dbReference type="NCBI Taxonomy" id="3830"/>
    <lineage>
        <taxon>Eukaryota</taxon>
        <taxon>Viridiplantae</taxon>
        <taxon>Streptophyta</taxon>
        <taxon>Embryophyta</taxon>
        <taxon>Tracheophyta</taxon>
        <taxon>Spermatophyta</taxon>
        <taxon>Magnoliopsida</taxon>
        <taxon>eudicotyledons</taxon>
        <taxon>Gunneridae</taxon>
        <taxon>Pentapetalae</taxon>
        <taxon>rosids</taxon>
        <taxon>fabids</taxon>
        <taxon>Fabales</taxon>
        <taxon>Fabaceae</taxon>
        <taxon>Papilionoideae</taxon>
        <taxon>50 kb inversion clade</taxon>
        <taxon>genistoids sensu lato</taxon>
        <taxon>core genistoids</taxon>
        <taxon>Crotalarieae</taxon>
        <taxon>Crotalaria</taxon>
    </lineage>
</organism>
<evidence type="ECO:0000313" key="9">
    <source>
        <dbReference type="Proteomes" id="UP001372338"/>
    </source>
</evidence>
<keyword evidence="2 6" id="KW-0812">Transmembrane</keyword>
<dbReference type="GO" id="GO:0005886">
    <property type="term" value="C:plasma membrane"/>
    <property type="evidence" value="ECO:0007669"/>
    <property type="project" value="TreeGrafter"/>
</dbReference>
<evidence type="ECO:0000256" key="3">
    <source>
        <dbReference type="ARBA" id="ARBA00022989"/>
    </source>
</evidence>
<dbReference type="Pfam" id="PF03168">
    <property type="entry name" value="LEA_2"/>
    <property type="match status" value="1"/>
</dbReference>
<evidence type="ECO:0000256" key="2">
    <source>
        <dbReference type="ARBA" id="ARBA00022692"/>
    </source>
</evidence>
<keyword evidence="4 6" id="KW-0472">Membrane</keyword>
<reference evidence="8 9" key="1">
    <citation type="submission" date="2024-01" db="EMBL/GenBank/DDBJ databases">
        <title>The genomes of 5 underutilized Papilionoideae crops provide insights into root nodulation and disease resistanc.</title>
        <authorList>
            <person name="Yuan L."/>
        </authorList>
    </citation>
    <scope>NUCLEOTIDE SEQUENCE [LARGE SCALE GENOMIC DNA]</scope>
    <source>
        <strain evidence="8">ZHUSHIDOU_FW_LH</strain>
        <tissue evidence="8">Leaf</tissue>
    </source>
</reference>
<proteinExistence type="predicted"/>
<evidence type="ECO:0000256" key="5">
    <source>
        <dbReference type="SAM" id="MobiDB-lite"/>
    </source>
</evidence>
<evidence type="ECO:0000256" key="6">
    <source>
        <dbReference type="SAM" id="Phobius"/>
    </source>
</evidence>
<name>A0AAN9FJ36_CROPI</name>
<sequence>MQYIRLYHKALVCSRTVSFFVQSFLASFKPKFTTSYCPPMEEEMHVQHQEDPRQHHHQPQHHYRPKVPHHQHQNHMDKGMAPRYRPNMNMNAPKRGQCICIVITLLLLGIIALILWLAYHPAKPIFAVAGAAIYGINATTPPLMSTSMQFNIIIRNPNRRVSIYVDRFSAVVSYRNQPITPHVGLPPLYLEKHSTVSLSPLIGGVPVPVSVDVANGLEVDENYGVVGMKLVFLGRLRWKAGDIRSAHYAIYVKCNVLMGLKKGFVGQVPLLGAPICDVDT</sequence>